<dbReference type="PROSITE" id="PS50126">
    <property type="entry name" value="S1"/>
    <property type="match status" value="1"/>
</dbReference>
<dbReference type="CDD" id="cd02393">
    <property type="entry name" value="KH-I_PNPase"/>
    <property type="match status" value="1"/>
</dbReference>
<evidence type="ECO:0000256" key="3">
    <source>
        <dbReference type="ARBA" id="ARBA00022679"/>
    </source>
</evidence>
<keyword evidence="4 8" id="KW-0548">Nucleotidyltransferase</keyword>
<comment type="caution">
    <text evidence="11">The sequence shown here is derived from an EMBL/GenBank/DDBJ whole genome shotgun (WGS) entry which is preliminary data.</text>
</comment>
<feature type="binding site" evidence="8">
    <location>
        <position position="495"/>
    </location>
    <ligand>
        <name>Mg(2+)</name>
        <dbReference type="ChEBI" id="CHEBI:18420"/>
    </ligand>
</feature>
<organism evidence="11 12">
    <name type="scientific">Xanthobacter tagetidis</name>
    <dbReference type="NCBI Taxonomy" id="60216"/>
    <lineage>
        <taxon>Bacteria</taxon>
        <taxon>Pseudomonadati</taxon>
        <taxon>Pseudomonadota</taxon>
        <taxon>Alphaproteobacteria</taxon>
        <taxon>Hyphomicrobiales</taxon>
        <taxon>Xanthobacteraceae</taxon>
        <taxon>Xanthobacter</taxon>
    </lineage>
</organism>
<dbReference type="InterPro" id="IPR004087">
    <property type="entry name" value="KH_dom"/>
</dbReference>
<dbReference type="HAMAP" id="MF_01595">
    <property type="entry name" value="PNPase"/>
    <property type="match status" value="1"/>
</dbReference>
<dbReference type="NCBIfam" id="TIGR03591">
    <property type="entry name" value="polynuc_phos"/>
    <property type="match status" value="1"/>
</dbReference>
<dbReference type="RefSeq" id="WP_121625026.1">
    <property type="nucleotide sequence ID" value="NZ_JACIIW010000007.1"/>
</dbReference>
<protein>
    <recommendedName>
        <fullName evidence="8">Polyribonucleotide nucleotidyltransferase</fullName>
        <ecNumber evidence="8">2.7.7.8</ecNumber>
    </recommendedName>
    <alternativeName>
        <fullName evidence="8">Polynucleotide phosphorylase</fullName>
        <shortName evidence="8">PNPase</shortName>
    </alternativeName>
</protein>
<evidence type="ECO:0000256" key="4">
    <source>
        <dbReference type="ARBA" id="ARBA00022695"/>
    </source>
</evidence>
<evidence type="ECO:0000256" key="2">
    <source>
        <dbReference type="ARBA" id="ARBA00022490"/>
    </source>
</evidence>
<dbReference type="InterPro" id="IPR012162">
    <property type="entry name" value="PNPase"/>
</dbReference>
<sequence length="723" mass="78319">MFDIHREELDWGGRTLILETGKMARQADGSVLATYGDTKVLATVVSAKEPKPGQDFFPLTVNYQEKTYAAGRIPGGYFKREGRPSEKETLVSRLIDRPIRPLFPDGYKCDTQVVVTVLAHDLENDPDVVALVASSAALTLSGVPFMGPVGAARVGFIENEYVLNPTLDEVKESALDLVVAGTGDAVLMVESEAKELPEEIMLGAVMFGHRHFQPVIQAIINLAEKAAKEPRNFQPADVSAIEAKVKEIAEADLRDAYKIKQKQDRYAAVGAAKSKVKKYYEELAQDGTQVPNPQVVSEVFKALEANIVRWAILNDGIRIDGRDVRTVRPIVSEVGILPRAHGSALFTRGETQALVVATLGTGEDEQFIDSLEGTYKEHFLLHYNFPPFSVGETGRMGSPGRREIGHGKLAWRAIHPMLPLKHEFPYTLRVVSEILESNGSSSMATVCGTSLALMDAGVPLRRPVAGIAMGLILEGDKFAVLSDILGDEDHLGDMDFKVAGTEQGVTSLQMDIKIAGITEEIMKVALTQAKDGRVHILGEMAKALTTARAELGEHAPRIEVMKIAVDKIREVIGSGGKVIREIVEKTGAKINIEDDGTIKIASANGEAIKAAINWIKSIASEPEVGQIYEGTVVKVVDFGAFVNFFGSKDGLVHVSQMANERVAKPSDVVKEGDKVKVKLMGFDERGKTRLSMKVVDQTTGEDLEAKAKAEREAGSKGEAGAAE</sequence>
<dbReference type="Gene3D" id="3.30.1370.10">
    <property type="entry name" value="K Homology domain, type 1"/>
    <property type="match status" value="1"/>
</dbReference>
<accession>A0A3L7A1S3</accession>
<dbReference type="Pfam" id="PF03725">
    <property type="entry name" value="RNase_PH_C"/>
    <property type="match status" value="1"/>
</dbReference>
<evidence type="ECO:0000256" key="9">
    <source>
        <dbReference type="SAM" id="MobiDB-lite"/>
    </source>
</evidence>
<dbReference type="GO" id="GO:0003723">
    <property type="term" value="F:RNA binding"/>
    <property type="evidence" value="ECO:0007669"/>
    <property type="project" value="UniProtKB-UniRule"/>
</dbReference>
<feature type="domain" description="S1 motif" evidence="10">
    <location>
        <begin position="625"/>
        <end position="693"/>
    </location>
</feature>
<dbReference type="EMBL" id="RCTF01000020">
    <property type="protein sequence ID" value="RLP74246.1"/>
    <property type="molecule type" value="Genomic_DNA"/>
</dbReference>
<reference evidence="11 12" key="1">
    <citation type="submission" date="2018-10" db="EMBL/GenBank/DDBJ databases">
        <title>Xanthobacter tagetidis genome sequencing and assembly.</title>
        <authorList>
            <person name="Maclea K.S."/>
            <person name="Goen A.E."/>
            <person name="Fatima S.A."/>
        </authorList>
    </citation>
    <scope>NUCLEOTIDE SEQUENCE [LARGE SCALE GENOMIC DNA]</scope>
    <source>
        <strain evidence="11 12">ATCC 700314</strain>
    </source>
</reference>
<dbReference type="InterPro" id="IPR036345">
    <property type="entry name" value="ExoRNase_PH_dom2_sf"/>
</dbReference>
<dbReference type="Proteomes" id="UP000269692">
    <property type="component" value="Unassembled WGS sequence"/>
</dbReference>
<dbReference type="InterPro" id="IPR012340">
    <property type="entry name" value="NA-bd_OB-fold"/>
</dbReference>
<dbReference type="FunFam" id="3.30.230.70:FF:000001">
    <property type="entry name" value="Polyribonucleotide nucleotidyltransferase"/>
    <property type="match status" value="1"/>
</dbReference>
<dbReference type="GO" id="GO:0006402">
    <property type="term" value="P:mRNA catabolic process"/>
    <property type="evidence" value="ECO:0007669"/>
    <property type="project" value="UniProtKB-UniRule"/>
</dbReference>
<name>A0A3L7A1S3_9HYPH</name>
<dbReference type="Pfam" id="PF03726">
    <property type="entry name" value="PNPase"/>
    <property type="match status" value="1"/>
</dbReference>
<dbReference type="SUPFAM" id="SSF50249">
    <property type="entry name" value="Nucleic acid-binding proteins"/>
    <property type="match status" value="1"/>
</dbReference>
<dbReference type="GO" id="GO:0000175">
    <property type="term" value="F:3'-5'-RNA exonuclease activity"/>
    <property type="evidence" value="ECO:0007669"/>
    <property type="project" value="TreeGrafter"/>
</dbReference>
<dbReference type="InterPro" id="IPR020568">
    <property type="entry name" value="Ribosomal_Su5_D2-typ_SF"/>
</dbReference>
<dbReference type="GO" id="GO:0006396">
    <property type="term" value="P:RNA processing"/>
    <property type="evidence" value="ECO:0007669"/>
    <property type="project" value="InterPro"/>
</dbReference>
<dbReference type="SMART" id="SM00322">
    <property type="entry name" value="KH"/>
    <property type="match status" value="1"/>
</dbReference>
<dbReference type="Gene3D" id="3.30.230.70">
    <property type="entry name" value="GHMP Kinase, N-terminal domain"/>
    <property type="match status" value="2"/>
</dbReference>
<dbReference type="CDD" id="cd11364">
    <property type="entry name" value="RNase_PH_PNPase_2"/>
    <property type="match status" value="1"/>
</dbReference>
<dbReference type="AlphaFoldDB" id="A0A3L7A1S3"/>
<dbReference type="InterPro" id="IPR036612">
    <property type="entry name" value="KH_dom_type_1_sf"/>
</dbReference>
<dbReference type="PANTHER" id="PTHR11252">
    <property type="entry name" value="POLYRIBONUCLEOTIDE NUCLEOTIDYLTRANSFERASE"/>
    <property type="match status" value="1"/>
</dbReference>
<proteinExistence type="inferred from homology"/>
<comment type="cofactor">
    <cofactor evidence="8">
        <name>Mg(2+)</name>
        <dbReference type="ChEBI" id="CHEBI:18420"/>
    </cofactor>
</comment>
<evidence type="ECO:0000256" key="1">
    <source>
        <dbReference type="ARBA" id="ARBA00007404"/>
    </source>
</evidence>
<dbReference type="FunFam" id="2.40.50.140:FF:000107">
    <property type="entry name" value="Polyribonucleotide nucleotidyltransferase"/>
    <property type="match status" value="1"/>
</dbReference>
<dbReference type="InterPro" id="IPR015848">
    <property type="entry name" value="PNPase_PH_RNA-bd_bac/org-type"/>
</dbReference>
<dbReference type="NCBIfam" id="NF008805">
    <property type="entry name" value="PRK11824.1"/>
    <property type="match status" value="1"/>
</dbReference>
<dbReference type="GO" id="GO:0000287">
    <property type="term" value="F:magnesium ion binding"/>
    <property type="evidence" value="ECO:0007669"/>
    <property type="project" value="UniProtKB-UniRule"/>
</dbReference>
<dbReference type="GO" id="GO:0004654">
    <property type="term" value="F:polyribonucleotide nucleotidyltransferase activity"/>
    <property type="evidence" value="ECO:0007669"/>
    <property type="project" value="UniProtKB-UniRule"/>
</dbReference>
<comment type="subcellular location">
    <subcellularLocation>
        <location evidence="8">Cytoplasm</location>
    </subcellularLocation>
</comment>
<dbReference type="Gene3D" id="2.40.50.140">
    <property type="entry name" value="Nucleic acid-binding proteins"/>
    <property type="match status" value="1"/>
</dbReference>
<comment type="similarity">
    <text evidence="1 8">Belongs to the polyribonucleotide nucleotidyltransferase family.</text>
</comment>
<keyword evidence="3 8" id="KW-0808">Transferase</keyword>
<dbReference type="InterPro" id="IPR001247">
    <property type="entry name" value="ExoRNase_PH_dom1"/>
</dbReference>
<dbReference type="CDD" id="cd04472">
    <property type="entry name" value="S1_PNPase"/>
    <property type="match status" value="1"/>
</dbReference>
<dbReference type="CDD" id="cd11363">
    <property type="entry name" value="RNase_PH_PNPase_1"/>
    <property type="match status" value="1"/>
</dbReference>
<keyword evidence="6 8" id="KW-0460">Magnesium</keyword>
<dbReference type="InterPro" id="IPR003029">
    <property type="entry name" value="S1_domain"/>
</dbReference>
<dbReference type="SUPFAM" id="SSF55666">
    <property type="entry name" value="Ribonuclease PH domain 2-like"/>
    <property type="match status" value="2"/>
</dbReference>
<dbReference type="Pfam" id="PF00575">
    <property type="entry name" value="S1"/>
    <property type="match status" value="1"/>
</dbReference>
<feature type="compositionally biased region" description="Basic and acidic residues" evidence="9">
    <location>
        <begin position="703"/>
        <end position="715"/>
    </location>
</feature>
<dbReference type="EC" id="2.7.7.8" evidence="8"/>
<dbReference type="SUPFAM" id="SSF54791">
    <property type="entry name" value="Eukaryotic type KH-domain (KH-domain type I)"/>
    <property type="match status" value="1"/>
</dbReference>
<dbReference type="SUPFAM" id="SSF54211">
    <property type="entry name" value="Ribosomal protein S5 domain 2-like"/>
    <property type="match status" value="2"/>
</dbReference>
<dbReference type="InterPro" id="IPR004088">
    <property type="entry name" value="KH_dom_type_1"/>
</dbReference>
<keyword evidence="12" id="KW-1185">Reference proteome</keyword>
<dbReference type="InterPro" id="IPR027408">
    <property type="entry name" value="PNPase/RNase_PH_dom_sf"/>
</dbReference>
<dbReference type="PIRSF" id="PIRSF005499">
    <property type="entry name" value="PNPase"/>
    <property type="match status" value="1"/>
</dbReference>
<dbReference type="Pfam" id="PF01138">
    <property type="entry name" value="RNase_PH"/>
    <property type="match status" value="2"/>
</dbReference>
<feature type="region of interest" description="Disordered" evidence="9">
    <location>
        <begin position="701"/>
        <end position="723"/>
    </location>
</feature>
<dbReference type="OrthoDB" id="9804305at2"/>
<evidence type="ECO:0000313" key="12">
    <source>
        <dbReference type="Proteomes" id="UP000269692"/>
    </source>
</evidence>
<dbReference type="GO" id="GO:0005829">
    <property type="term" value="C:cytosol"/>
    <property type="evidence" value="ECO:0007669"/>
    <property type="project" value="TreeGrafter"/>
</dbReference>
<feature type="binding site" evidence="8">
    <location>
        <position position="489"/>
    </location>
    <ligand>
        <name>Mg(2+)</name>
        <dbReference type="ChEBI" id="CHEBI:18420"/>
    </ligand>
</feature>
<evidence type="ECO:0000256" key="5">
    <source>
        <dbReference type="ARBA" id="ARBA00022723"/>
    </source>
</evidence>
<dbReference type="Pfam" id="PF00013">
    <property type="entry name" value="KH_1"/>
    <property type="match status" value="1"/>
</dbReference>
<keyword evidence="7 8" id="KW-0694">RNA-binding</keyword>
<dbReference type="FunFam" id="3.30.1370.10:FF:000001">
    <property type="entry name" value="Polyribonucleotide nucleotidyltransferase"/>
    <property type="match status" value="1"/>
</dbReference>
<evidence type="ECO:0000259" key="10">
    <source>
        <dbReference type="PROSITE" id="PS50126"/>
    </source>
</evidence>
<dbReference type="SMART" id="SM00316">
    <property type="entry name" value="S1"/>
    <property type="match status" value="1"/>
</dbReference>
<comment type="catalytic activity">
    <reaction evidence="8">
        <text>RNA(n+1) + phosphate = RNA(n) + a ribonucleoside 5'-diphosphate</text>
        <dbReference type="Rhea" id="RHEA:22096"/>
        <dbReference type="Rhea" id="RHEA-COMP:14527"/>
        <dbReference type="Rhea" id="RHEA-COMP:17342"/>
        <dbReference type="ChEBI" id="CHEBI:43474"/>
        <dbReference type="ChEBI" id="CHEBI:57930"/>
        <dbReference type="ChEBI" id="CHEBI:140395"/>
        <dbReference type="EC" id="2.7.7.8"/>
    </reaction>
</comment>
<comment type="function">
    <text evidence="8">Involved in mRNA degradation. Catalyzes the phosphorolysis of single-stranded polyribonucleotides processively in the 3'- to 5'-direction.</text>
</comment>
<dbReference type="InterPro" id="IPR015847">
    <property type="entry name" value="ExoRNase_PH_dom2"/>
</dbReference>
<keyword evidence="2 8" id="KW-0963">Cytoplasm</keyword>
<keyword evidence="5 8" id="KW-0479">Metal-binding</keyword>
<gene>
    <name evidence="8 11" type="primary">pnp</name>
    <name evidence="11" type="ORF">D9R14_19520</name>
</gene>
<evidence type="ECO:0000256" key="6">
    <source>
        <dbReference type="ARBA" id="ARBA00022842"/>
    </source>
</evidence>
<dbReference type="PROSITE" id="PS50084">
    <property type="entry name" value="KH_TYPE_1"/>
    <property type="match status" value="1"/>
</dbReference>
<evidence type="ECO:0000256" key="8">
    <source>
        <dbReference type="HAMAP-Rule" id="MF_01595"/>
    </source>
</evidence>
<dbReference type="FunFam" id="3.30.230.70:FF:000002">
    <property type="entry name" value="Polyribonucleotide nucleotidyltransferase"/>
    <property type="match status" value="1"/>
</dbReference>
<dbReference type="PANTHER" id="PTHR11252:SF0">
    <property type="entry name" value="POLYRIBONUCLEOTIDE NUCLEOTIDYLTRANSFERASE 1, MITOCHONDRIAL"/>
    <property type="match status" value="1"/>
</dbReference>
<evidence type="ECO:0000256" key="7">
    <source>
        <dbReference type="ARBA" id="ARBA00022884"/>
    </source>
</evidence>
<evidence type="ECO:0000313" key="11">
    <source>
        <dbReference type="EMBL" id="RLP74246.1"/>
    </source>
</evidence>